<proteinExistence type="predicted"/>
<accession>A0ABT6LUB6</accession>
<keyword evidence="1" id="KW-0472">Membrane</keyword>
<evidence type="ECO:0000313" key="3">
    <source>
        <dbReference type="Proteomes" id="UP001160499"/>
    </source>
</evidence>
<feature type="transmembrane region" description="Helical" evidence="1">
    <location>
        <begin position="12"/>
        <end position="30"/>
    </location>
</feature>
<keyword evidence="1" id="KW-1133">Transmembrane helix</keyword>
<dbReference type="EMBL" id="JARXVH010000014">
    <property type="protein sequence ID" value="MDH6219906.1"/>
    <property type="molecule type" value="Genomic_DNA"/>
</dbReference>
<gene>
    <name evidence="2" type="ORF">M2283_007245</name>
</gene>
<sequence length="257" mass="28186">MLANLLPGLRDVRAPLSAGCIWLLTLWMIVEHRVPTREQARGVWASLYRLGGLMGPAALLASAAFAAYLIGAMLMVRVATVNVQEARKTARLRNIQMALTPRVSKLAFDDLVSFLQAQGRVPIPKPNEIRDPRREQGEQGLVNLVARDVLGETRQLRIKLLIANYDLFNEYDRAVGEAEFRKNVGYSLVGLAAALIWLYSPWWALMLIVPFRLYIAGVGSERIANDVIIQAVVAGLLEPATLTGAAGLPAVPVERGP</sequence>
<name>A0ABT6LUB6_9ACTN</name>
<organism evidence="2 3">
    <name type="scientific">Streptomyces pseudovenezuelae</name>
    <dbReference type="NCBI Taxonomy" id="67350"/>
    <lineage>
        <taxon>Bacteria</taxon>
        <taxon>Bacillati</taxon>
        <taxon>Actinomycetota</taxon>
        <taxon>Actinomycetes</taxon>
        <taxon>Kitasatosporales</taxon>
        <taxon>Streptomycetaceae</taxon>
        <taxon>Streptomyces</taxon>
        <taxon>Streptomyces aurantiacus group</taxon>
    </lineage>
</organism>
<feature type="transmembrane region" description="Helical" evidence="1">
    <location>
        <begin position="50"/>
        <end position="70"/>
    </location>
</feature>
<keyword evidence="3" id="KW-1185">Reference proteome</keyword>
<feature type="transmembrane region" description="Helical" evidence="1">
    <location>
        <begin position="188"/>
        <end position="215"/>
    </location>
</feature>
<dbReference type="Proteomes" id="UP001160499">
    <property type="component" value="Unassembled WGS sequence"/>
</dbReference>
<evidence type="ECO:0000313" key="2">
    <source>
        <dbReference type="EMBL" id="MDH6219906.1"/>
    </source>
</evidence>
<evidence type="ECO:0008006" key="4">
    <source>
        <dbReference type="Google" id="ProtNLM"/>
    </source>
</evidence>
<evidence type="ECO:0000256" key="1">
    <source>
        <dbReference type="SAM" id="Phobius"/>
    </source>
</evidence>
<protein>
    <recommendedName>
        <fullName evidence="4">DUF4239 domain-containing protein</fullName>
    </recommendedName>
</protein>
<reference evidence="2 3" key="1">
    <citation type="submission" date="2023-04" db="EMBL/GenBank/DDBJ databases">
        <title>Forest soil microbial communities from Buena Vista Peninsula, Colon Province, Panama.</title>
        <authorList>
            <person name="Bouskill N."/>
        </authorList>
    </citation>
    <scope>NUCLEOTIDE SEQUENCE [LARGE SCALE GENOMIC DNA]</scope>
    <source>
        <strain evidence="2 3">GGS1</strain>
    </source>
</reference>
<keyword evidence="1" id="KW-0812">Transmembrane</keyword>
<comment type="caution">
    <text evidence="2">The sequence shown here is derived from an EMBL/GenBank/DDBJ whole genome shotgun (WGS) entry which is preliminary data.</text>
</comment>